<dbReference type="PANTHER" id="PTHR18919:SF107">
    <property type="entry name" value="ACETYL-COA ACETYLTRANSFERASE, CYTOSOLIC"/>
    <property type="match status" value="1"/>
</dbReference>
<dbReference type="PROSITE" id="PS00737">
    <property type="entry name" value="THIOLASE_2"/>
    <property type="match status" value="1"/>
</dbReference>
<keyword evidence="2 5" id="KW-0808">Transferase</keyword>
<feature type="domain" description="Thiolase C-terminal" evidence="7">
    <location>
        <begin position="296"/>
        <end position="416"/>
    </location>
</feature>
<dbReference type="KEGG" id="hms:HMU10780"/>
<dbReference type="NCBIfam" id="TIGR01930">
    <property type="entry name" value="AcCoA-C-Actrans"/>
    <property type="match status" value="1"/>
</dbReference>
<dbReference type="InterPro" id="IPR020610">
    <property type="entry name" value="Thiolase_AS"/>
</dbReference>
<accession>D3UIL0</accession>
<feature type="active site" description="Acyl-thioester intermediate" evidence="4">
    <location>
        <position position="114"/>
    </location>
</feature>
<comment type="similarity">
    <text evidence="1 5">Belongs to the thiolase-like superfamily. Thiolase family.</text>
</comment>
<organism evidence="8 9">
    <name type="scientific">Helicobacter mustelae (strain ATCC 43772 / CCUG 25715 / CIP 103759 / LMG 18044 / NCTC 12198 / R85-136P)</name>
    <name type="common">Campylobacter mustelae</name>
    <dbReference type="NCBI Taxonomy" id="679897"/>
    <lineage>
        <taxon>Bacteria</taxon>
        <taxon>Pseudomonadati</taxon>
        <taxon>Campylobacterota</taxon>
        <taxon>Epsilonproteobacteria</taxon>
        <taxon>Campylobacterales</taxon>
        <taxon>Helicobacteraceae</taxon>
        <taxon>Helicobacter</taxon>
    </lineage>
</organism>
<dbReference type="CDD" id="cd00751">
    <property type="entry name" value="thiolase"/>
    <property type="match status" value="1"/>
</dbReference>
<dbReference type="InterPro" id="IPR020616">
    <property type="entry name" value="Thiolase_N"/>
</dbReference>
<sequence length="419" mass="44556">MRLSSEAFCKILQLCLYNVTNINKGISMEEVVIVAAKRSAIGSFLGSLKNLKATDLAKQLAKAILQSIKLDPHLIDEVILGQVLQSNQGQNPARQVLLEIGGLEKSAFMVNKVCGSGLKAVWLGYQAIALGDREVVLAGGVENMSLAPFLLENARSGYKLGNQTLIDAIIKDGLWCANTDVHMGITAENLAKKYNISRTEQDEFALSSQQKATKAIQEGRFQEEIAPISIQEKKGEFIFLQDEFVKQDSTIEALAKLKPAFLKEGSVSAGNASGINDGAAMLVLMSKTKAKELNLEILASLKAFASAGVEPSIMGIGAAVAAKKVMEKTGLQIKDFDLIEANEAFAAQSIACLKELGAKEEKVNVNGGAIALGHPIGASGARILVTLIHALRNQKKNLGLATLCIGGGQGISAVIEINE</sequence>
<keyword evidence="9" id="KW-1185">Reference proteome</keyword>
<dbReference type="PIRSF" id="PIRSF000429">
    <property type="entry name" value="Ac-CoA_Ac_transf"/>
    <property type="match status" value="1"/>
</dbReference>
<dbReference type="Pfam" id="PF02803">
    <property type="entry name" value="Thiolase_C"/>
    <property type="match status" value="1"/>
</dbReference>
<dbReference type="EC" id="2.3.1.9" evidence="8"/>
<dbReference type="Pfam" id="PF00108">
    <property type="entry name" value="Thiolase_N"/>
    <property type="match status" value="1"/>
</dbReference>
<dbReference type="STRING" id="679897.HMU10780"/>
<evidence type="ECO:0000259" key="7">
    <source>
        <dbReference type="Pfam" id="PF02803"/>
    </source>
</evidence>
<evidence type="ECO:0000256" key="4">
    <source>
        <dbReference type="PIRSR" id="PIRSR000429-1"/>
    </source>
</evidence>
<evidence type="ECO:0000313" key="8">
    <source>
        <dbReference type="EMBL" id="CBG40334.1"/>
    </source>
</evidence>
<dbReference type="PANTHER" id="PTHR18919">
    <property type="entry name" value="ACETYL-COA C-ACYLTRANSFERASE"/>
    <property type="match status" value="1"/>
</dbReference>
<evidence type="ECO:0000259" key="6">
    <source>
        <dbReference type="Pfam" id="PF00108"/>
    </source>
</evidence>
<dbReference type="FunFam" id="3.40.47.10:FF:000010">
    <property type="entry name" value="Acetyl-CoA acetyltransferase (Thiolase)"/>
    <property type="match status" value="1"/>
</dbReference>
<dbReference type="GO" id="GO:0003985">
    <property type="term" value="F:acetyl-CoA C-acetyltransferase activity"/>
    <property type="evidence" value="ECO:0007669"/>
    <property type="project" value="UniProtKB-EC"/>
</dbReference>
<dbReference type="InterPro" id="IPR016039">
    <property type="entry name" value="Thiolase-like"/>
</dbReference>
<evidence type="ECO:0000313" key="9">
    <source>
        <dbReference type="Proteomes" id="UP000001522"/>
    </source>
</evidence>
<dbReference type="EMBL" id="FN555004">
    <property type="protein sequence ID" value="CBG40334.1"/>
    <property type="molecule type" value="Genomic_DNA"/>
</dbReference>
<gene>
    <name evidence="8" type="primary">atoB2</name>
    <name evidence="8" type="ordered locus">HMU10780</name>
</gene>
<dbReference type="AlphaFoldDB" id="D3UIL0"/>
<reference evidence="8 9" key="1">
    <citation type="journal article" date="2010" name="BMC Genomics">
        <title>Comparative genomics and proteomics of Helicobacter mustelae, an ulcerogenic and carcinogenic gastric pathogen.</title>
        <authorList>
            <person name="O'Toole P.W."/>
            <person name="Snelling W.J."/>
            <person name="Canchaya C."/>
            <person name="Forde B.M."/>
            <person name="Hardie K.R."/>
            <person name="Josenhans C."/>
            <person name="Graham R.L.J."/>
            <person name="McMullan G."/>
            <person name="Parkhill J."/>
            <person name="Belda E."/>
            <person name="Bentley S.D."/>
        </authorList>
    </citation>
    <scope>NUCLEOTIDE SEQUENCE [LARGE SCALE GENOMIC DNA]</scope>
    <source>
        <strain evidence="9">ATCC 43772 / LMG 18044 / NCTC 12198 / 12198</strain>
    </source>
</reference>
<dbReference type="Proteomes" id="UP000001522">
    <property type="component" value="Chromosome"/>
</dbReference>
<keyword evidence="3 5" id="KW-0012">Acyltransferase</keyword>
<dbReference type="eggNOG" id="COG0183">
    <property type="taxonomic scope" value="Bacteria"/>
</dbReference>
<evidence type="ECO:0000256" key="2">
    <source>
        <dbReference type="ARBA" id="ARBA00022679"/>
    </source>
</evidence>
<dbReference type="Gene3D" id="3.40.47.10">
    <property type="match status" value="2"/>
</dbReference>
<evidence type="ECO:0000256" key="1">
    <source>
        <dbReference type="ARBA" id="ARBA00010982"/>
    </source>
</evidence>
<proteinExistence type="inferred from homology"/>
<evidence type="ECO:0000256" key="5">
    <source>
        <dbReference type="RuleBase" id="RU003557"/>
    </source>
</evidence>
<name>D3UIL0_HELM1</name>
<dbReference type="PROSITE" id="PS00099">
    <property type="entry name" value="THIOLASE_3"/>
    <property type="match status" value="1"/>
</dbReference>
<dbReference type="InterPro" id="IPR020615">
    <property type="entry name" value="Thiolase_acyl_enz_int_AS"/>
</dbReference>
<feature type="domain" description="Thiolase N-terminal" evidence="6">
    <location>
        <begin position="31"/>
        <end position="287"/>
    </location>
</feature>
<dbReference type="InterPro" id="IPR020613">
    <property type="entry name" value="Thiolase_CS"/>
</dbReference>
<dbReference type="HOGENOM" id="CLU_031026_0_0_7"/>
<protein>
    <submittedName>
        <fullName evidence="8">Acetyl-CoA acetyltransferase 2</fullName>
        <ecNumber evidence="8">2.3.1.9</ecNumber>
    </submittedName>
</protein>
<dbReference type="PROSITE" id="PS00098">
    <property type="entry name" value="THIOLASE_1"/>
    <property type="match status" value="1"/>
</dbReference>
<feature type="active site" description="Proton acceptor" evidence="4">
    <location>
        <position position="374"/>
    </location>
</feature>
<evidence type="ECO:0000256" key="3">
    <source>
        <dbReference type="ARBA" id="ARBA00023315"/>
    </source>
</evidence>
<dbReference type="InterPro" id="IPR002155">
    <property type="entry name" value="Thiolase"/>
</dbReference>
<dbReference type="InterPro" id="IPR020617">
    <property type="entry name" value="Thiolase_C"/>
</dbReference>
<dbReference type="SUPFAM" id="SSF53901">
    <property type="entry name" value="Thiolase-like"/>
    <property type="match status" value="2"/>
</dbReference>
<feature type="active site" description="Proton acceptor" evidence="4">
    <location>
        <position position="404"/>
    </location>
</feature>